<dbReference type="KEGG" id="gba:J421_0039"/>
<dbReference type="EMBL" id="CP007127">
    <property type="protein sequence ID" value="AHG87555.1"/>
    <property type="molecule type" value="Genomic_DNA"/>
</dbReference>
<dbReference type="STRING" id="861299.J421_0017"/>
<name>W0RB63_9BACT</name>
<keyword evidence="3" id="KW-1185">Reference proteome</keyword>
<reference evidence="1 3" key="2">
    <citation type="journal article" date="2014" name="Genome Announc.">
        <title>Genome Sequence and Methylome of Soil Bacterium Gemmatirosa kalamazoonensis KBS708T, a Member of the Rarely Cultivated Gemmatimonadetes Phylum.</title>
        <authorList>
            <person name="Debruyn J.M."/>
            <person name="Radosevich M."/>
            <person name="Wommack K.E."/>
            <person name="Polson S.W."/>
            <person name="Hauser L.J."/>
            <person name="Fawaz M.N."/>
            <person name="Korlach J."/>
            <person name="Tsai Y.C."/>
        </authorList>
    </citation>
    <scope>NUCLEOTIDE SEQUENCE [LARGE SCALE GENOMIC DNA]</scope>
    <source>
        <strain evidence="1 3">KBS708</strain>
    </source>
</reference>
<dbReference type="Proteomes" id="UP000019151">
    <property type="component" value="Extrachromosomal Element ECE"/>
</dbReference>
<organism evidence="1 3">
    <name type="scientific">Gemmatirosa kalamazoonensis</name>
    <dbReference type="NCBI Taxonomy" id="861299"/>
    <lineage>
        <taxon>Bacteria</taxon>
        <taxon>Pseudomonadati</taxon>
        <taxon>Gemmatimonadota</taxon>
        <taxon>Gemmatimonadia</taxon>
        <taxon>Gemmatimonadales</taxon>
        <taxon>Gemmatimonadaceae</taxon>
        <taxon>Gemmatirosa</taxon>
    </lineage>
</organism>
<proteinExistence type="predicted"/>
<protein>
    <submittedName>
        <fullName evidence="1">Uncharacterized protein</fullName>
    </submittedName>
</protein>
<gene>
    <name evidence="1" type="ORF">J421_0017</name>
    <name evidence="2" type="ORF">J421_0039</name>
</gene>
<dbReference type="Proteomes" id="UP000019151">
    <property type="component" value="Chromosome"/>
</dbReference>
<dbReference type="HOGENOM" id="CLU_2665866_0_0_0"/>
<dbReference type="RefSeq" id="WP_025409146.1">
    <property type="nucleotide sequence ID" value="NZ_CP007127.1"/>
</dbReference>
<dbReference type="AlphaFoldDB" id="W0RB63"/>
<accession>W0RB63</accession>
<evidence type="ECO:0000313" key="1">
    <source>
        <dbReference type="EMBL" id="AHG87555.1"/>
    </source>
</evidence>
<dbReference type="InParanoid" id="W0RB63"/>
<reference evidence="1" key="1">
    <citation type="submission" date="2013-12" db="EMBL/GenBank/DDBJ databases">
        <authorList>
            <person name="DeBruyn J.M."/>
            <person name="Radosevich M."/>
            <person name="Wommack K.Eric."/>
            <person name="Polson S."/>
            <person name="Hauser L.J."/>
            <person name="Fawaz M.N."/>
            <person name="Korlach J."/>
            <person name="Tsai Y.-C."/>
        </authorList>
    </citation>
    <scope>NUCLEOTIDE SEQUENCE</scope>
    <source>
        <strain evidence="1">KBS708</strain>
    </source>
</reference>
<sequence>MTERELAAYRDRLCAADTVADVERLLAELSELSELSALLGDAPAVRVLRQEADEWRAFLWQLHGPRGHGLRGAQG</sequence>
<evidence type="ECO:0000313" key="3">
    <source>
        <dbReference type="Proteomes" id="UP000019151"/>
    </source>
</evidence>
<evidence type="ECO:0000313" key="2">
    <source>
        <dbReference type="EMBL" id="AHG87576.1"/>
    </source>
</evidence>
<dbReference type="EMBL" id="CP007128">
    <property type="protein sequence ID" value="AHG87576.1"/>
    <property type="molecule type" value="Genomic_DNA"/>
</dbReference>